<evidence type="ECO:0000313" key="4">
    <source>
        <dbReference type="EMBL" id="CAK9224211.1"/>
    </source>
</evidence>
<proteinExistence type="predicted"/>
<feature type="transmembrane region" description="Helical" evidence="2">
    <location>
        <begin position="44"/>
        <end position="63"/>
    </location>
</feature>
<name>A0ABP0UM11_9BRYO</name>
<dbReference type="Proteomes" id="UP001497512">
    <property type="component" value="Chromosome 4"/>
</dbReference>
<evidence type="ECO:0000256" key="2">
    <source>
        <dbReference type="SAM" id="Phobius"/>
    </source>
</evidence>
<sequence>MSAPRRIASAMPLQSLPGSNCSSTTASGALLHKRTISSSSSSFIIFFFTASCGGFVSTSVFVIRRDFRPRQTRILGKDTTIEVSWHISSMRCQSEFQVVRVLLKKLKLDYLGEMRQKEEMDELLVEKLHKLLMMSIDRRIPTKKIGHILRELGLPDEFRMNLVKKYPQYMQVVGTERFCFGAHSIGSSHGHNCLGNVHTRESGSKEGAGRGAFQETGR</sequence>
<feature type="region of interest" description="Disordered" evidence="1">
    <location>
        <begin position="198"/>
        <end position="218"/>
    </location>
</feature>
<keyword evidence="5" id="KW-1185">Reference proteome</keyword>
<dbReference type="PANTHER" id="PTHR31476:SF4">
    <property type="entry name" value="PROTEIN WHAT'S THIS FACTOR 1 HOMOLOG, CHLOROPLASTIC"/>
    <property type="match status" value="1"/>
</dbReference>
<keyword evidence="2" id="KW-1133">Transmembrane helix</keyword>
<feature type="compositionally biased region" description="Basic and acidic residues" evidence="1">
    <location>
        <begin position="198"/>
        <end position="208"/>
    </location>
</feature>
<dbReference type="EMBL" id="OZ019896">
    <property type="protein sequence ID" value="CAK9224211.1"/>
    <property type="molecule type" value="Genomic_DNA"/>
</dbReference>
<gene>
    <name evidence="4" type="ORF">CSSPTR1EN2_LOCUS17218</name>
</gene>
<dbReference type="InterPro" id="IPR021099">
    <property type="entry name" value="PORR_domain"/>
</dbReference>
<keyword evidence="2" id="KW-0812">Transmembrane</keyword>
<evidence type="ECO:0000259" key="3">
    <source>
        <dbReference type="Pfam" id="PF11955"/>
    </source>
</evidence>
<reference evidence="4" key="1">
    <citation type="submission" date="2024-02" db="EMBL/GenBank/DDBJ databases">
        <authorList>
            <consortium name="ELIXIR-Norway"/>
            <consortium name="Elixir Norway"/>
        </authorList>
    </citation>
    <scope>NUCLEOTIDE SEQUENCE</scope>
</reference>
<accession>A0ABP0UM11</accession>
<evidence type="ECO:0000256" key="1">
    <source>
        <dbReference type="SAM" id="MobiDB-lite"/>
    </source>
</evidence>
<dbReference type="Pfam" id="PF11955">
    <property type="entry name" value="PORR"/>
    <property type="match status" value="1"/>
</dbReference>
<keyword evidence="2" id="KW-0472">Membrane</keyword>
<protein>
    <recommendedName>
        <fullName evidence="3">PORR domain-containing protein</fullName>
    </recommendedName>
</protein>
<feature type="domain" description="PORR" evidence="3">
    <location>
        <begin position="113"/>
        <end position="177"/>
    </location>
</feature>
<evidence type="ECO:0000313" key="5">
    <source>
        <dbReference type="Proteomes" id="UP001497512"/>
    </source>
</evidence>
<dbReference type="PANTHER" id="PTHR31476">
    <property type="entry name" value="PROTEIN WHAT'S THIS FACTOR 1 HOMOLOG, CHLOROPLASTIC"/>
    <property type="match status" value="1"/>
</dbReference>
<organism evidence="4 5">
    <name type="scientific">Sphagnum troendelagicum</name>
    <dbReference type="NCBI Taxonomy" id="128251"/>
    <lineage>
        <taxon>Eukaryota</taxon>
        <taxon>Viridiplantae</taxon>
        <taxon>Streptophyta</taxon>
        <taxon>Embryophyta</taxon>
        <taxon>Bryophyta</taxon>
        <taxon>Sphagnophytina</taxon>
        <taxon>Sphagnopsida</taxon>
        <taxon>Sphagnales</taxon>
        <taxon>Sphagnaceae</taxon>
        <taxon>Sphagnum</taxon>
    </lineage>
</organism>
<dbReference type="InterPro" id="IPR045040">
    <property type="entry name" value="PORR_fam"/>
</dbReference>